<dbReference type="InterPro" id="IPR016024">
    <property type="entry name" value="ARM-type_fold"/>
</dbReference>
<feature type="compositionally biased region" description="Acidic residues" evidence="1">
    <location>
        <begin position="14"/>
        <end position="53"/>
    </location>
</feature>
<comment type="caution">
    <text evidence="2">The sequence shown here is derived from an EMBL/GenBank/DDBJ whole genome shotgun (WGS) entry which is preliminary data.</text>
</comment>
<dbReference type="EMBL" id="SNRW01001592">
    <property type="protein sequence ID" value="KAA6395794.1"/>
    <property type="molecule type" value="Genomic_DNA"/>
</dbReference>
<evidence type="ECO:0008006" key="4">
    <source>
        <dbReference type="Google" id="ProtNLM"/>
    </source>
</evidence>
<accession>A0A5J4WLG7</accession>
<evidence type="ECO:0000313" key="3">
    <source>
        <dbReference type="Proteomes" id="UP000324800"/>
    </source>
</evidence>
<name>A0A5J4WLG7_9EUKA</name>
<gene>
    <name evidence="2" type="ORF">EZS28_008679</name>
</gene>
<proteinExistence type="predicted"/>
<sequence>MDQNQQSQDKGEDEKNEEQIDENENSEEDTDSSIDDEFDFDQMEQELDNDDDESKNVELQFENDDEEEKTHPLNIDNCDKSTELDIFHTLIKIQQNKIITEKQEKASLFRKSVLNLNSDIIEKEIRSEVYEDLNNMIGDGSAEFQQTLIDSLLSLSECGASLAEEYKVNRLYEDFRDSGLIKTLETIIKQQIELSKKKDSAVNEEYSYSGLIVKVVQIYMFIKKVMKVNKDILEFCVKCISFQINSFVTFLKELQNKANENNGKQKIKKNEFINKVNEATQGLKAIKEFTQYWENKDIFVEQFQLHKIISPLLHILCSKQLKCKQRINLPYTQQVQELHGAAISALGELIHNDQGSKNDEDEQDVFSAFKDENKMFLFVKNVAFHHIADIIISFASNYQINQNLLIQNPSSALSTTNQISIMNQSPDIIEGALHLLYALIIDCQMLLILTAQTPGLGNALSIVTNYGRKWHYGKISQRKGREIRWRSNMCLWWISMFCFNDVKQQMVRQWRIFSAMVESVAVAGGSEEGSQHVYQSALEGICEIMGSVRSDDQMSPIQPILVKEVYEQAEEVGASEEIEAHLFIKRKYVELFTVRLNSMIVQQTMLNLDPRNAFRK</sequence>
<dbReference type="Proteomes" id="UP000324800">
    <property type="component" value="Unassembled WGS sequence"/>
</dbReference>
<feature type="region of interest" description="Disordered" evidence="1">
    <location>
        <begin position="1"/>
        <end position="54"/>
    </location>
</feature>
<reference evidence="2 3" key="1">
    <citation type="submission" date="2019-03" db="EMBL/GenBank/DDBJ databases">
        <title>Single cell metagenomics reveals metabolic interactions within the superorganism composed of flagellate Streblomastix strix and complex community of Bacteroidetes bacteria on its surface.</title>
        <authorList>
            <person name="Treitli S.C."/>
            <person name="Kolisko M."/>
            <person name="Husnik F."/>
            <person name="Keeling P."/>
            <person name="Hampl V."/>
        </authorList>
    </citation>
    <scope>NUCLEOTIDE SEQUENCE [LARGE SCALE GENOMIC DNA]</scope>
    <source>
        <strain evidence="2">ST1C</strain>
    </source>
</reference>
<evidence type="ECO:0000256" key="1">
    <source>
        <dbReference type="SAM" id="MobiDB-lite"/>
    </source>
</evidence>
<evidence type="ECO:0000313" key="2">
    <source>
        <dbReference type="EMBL" id="KAA6395794.1"/>
    </source>
</evidence>
<dbReference type="AlphaFoldDB" id="A0A5J4WLG7"/>
<protein>
    <recommendedName>
        <fullName evidence="4">Armadillo-type fold</fullName>
    </recommendedName>
</protein>
<dbReference type="SUPFAM" id="SSF48371">
    <property type="entry name" value="ARM repeat"/>
    <property type="match status" value="1"/>
</dbReference>
<organism evidence="2 3">
    <name type="scientific">Streblomastix strix</name>
    <dbReference type="NCBI Taxonomy" id="222440"/>
    <lineage>
        <taxon>Eukaryota</taxon>
        <taxon>Metamonada</taxon>
        <taxon>Preaxostyla</taxon>
        <taxon>Oxymonadida</taxon>
        <taxon>Streblomastigidae</taxon>
        <taxon>Streblomastix</taxon>
    </lineage>
</organism>